<evidence type="ECO:0000259" key="15">
    <source>
        <dbReference type="PROSITE" id="PS50929"/>
    </source>
</evidence>
<dbReference type="InterPro" id="IPR027417">
    <property type="entry name" value="P-loop_NTPase"/>
</dbReference>
<keyword evidence="4" id="KW-1003">Cell membrane</keyword>
<evidence type="ECO:0000256" key="10">
    <source>
        <dbReference type="ARBA" id="ARBA00022967"/>
    </source>
</evidence>
<evidence type="ECO:0000256" key="3">
    <source>
        <dbReference type="ARBA" id="ARBA00022448"/>
    </source>
</evidence>
<dbReference type="Pfam" id="PF00005">
    <property type="entry name" value="ABC_tran"/>
    <property type="match status" value="1"/>
</dbReference>
<keyword evidence="10" id="KW-1278">Translocase</keyword>
<dbReference type="NCBIfam" id="TIGR01192">
    <property type="entry name" value="chvA"/>
    <property type="match status" value="1"/>
</dbReference>
<comment type="subcellular location">
    <subcellularLocation>
        <location evidence="1">Cell membrane</location>
        <topology evidence="1">Multi-pass membrane protein</topology>
    </subcellularLocation>
</comment>
<dbReference type="Proteomes" id="UP000278398">
    <property type="component" value="Unassembled WGS sequence"/>
</dbReference>
<keyword evidence="7 13" id="KW-0812">Transmembrane</keyword>
<evidence type="ECO:0000256" key="12">
    <source>
        <dbReference type="ARBA" id="ARBA00023136"/>
    </source>
</evidence>
<dbReference type="RefSeq" id="WP_126698608.1">
    <property type="nucleotide sequence ID" value="NZ_RWKW01000021.1"/>
</dbReference>
<dbReference type="InterPro" id="IPR036640">
    <property type="entry name" value="ABC1_TM_sf"/>
</dbReference>
<evidence type="ECO:0000256" key="11">
    <source>
        <dbReference type="ARBA" id="ARBA00022989"/>
    </source>
</evidence>
<dbReference type="GO" id="GO:0016887">
    <property type="term" value="F:ATP hydrolysis activity"/>
    <property type="evidence" value="ECO:0007669"/>
    <property type="project" value="InterPro"/>
</dbReference>
<dbReference type="PROSITE" id="PS50893">
    <property type="entry name" value="ABC_TRANSPORTER_2"/>
    <property type="match status" value="1"/>
</dbReference>
<feature type="transmembrane region" description="Helical" evidence="13">
    <location>
        <begin position="158"/>
        <end position="176"/>
    </location>
</feature>
<dbReference type="InterPro" id="IPR039421">
    <property type="entry name" value="Type_1_exporter"/>
</dbReference>
<keyword evidence="11 13" id="KW-1133">Transmembrane helix</keyword>
<dbReference type="GO" id="GO:0005886">
    <property type="term" value="C:plasma membrane"/>
    <property type="evidence" value="ECO:0007669"/>
    <property type="project" value="UniProtKB-SubCell"/>
</dbReference>
<evidence type="ECO:0000256" key="9">
    <source>
        <dbReference type="ARBA" id="ARBA00022840"/>
    </source>
</evidence>
<gene>
    <name evidence="16" type="ORF">EJC49_06250</name>
</gene>
<dbReference type="SMART" id="SM00382">
    <property type="entry name" value="AAA"/>
    <property type="match status" value="1"/>
</dbReference>
<comment type="similarity">
    <text evidence="2">Belongs to the ABC transporter superfamily.</text>
</comment>
<reference evidence="16 17" key="1">
    <citation type="submission" date="2018-12" db="EMBL/GenBank/DDBJ databases">
        <title>Mesorhizobium carbonis sp. nov., isolated from coal mine water.</title>
        <authorList>
            <person name="Xin W."/>
            <person name="Xu Z."/>
            <person name="Xiang F."/>
            <person name="Zhang J."/>
            <person name="Xi L."/>
            <person name="Liu J."/>
        </authorList>
    </citation>
    <scope>NUCLEOTIDE SEQUENCE [LARGE SCALE GENOMIC DNA]</scope>
    <source>
        <strain evidence="16 17">B2.3</strain>
    </source>
</reference>
<keyword evidence="9 16" id="KW-0067">ATP-binding</keyword>
<accession>A0A3S0GA97</accession>
<dbReference type="InterPro" id="IPR017871">
    <property type="entry name" value="ABC_transporter-like_CS"/>
</dbReference>
<evidence type="ECO:0000256" key="2">
    <source>
        <dbReference type="ARBA" id="ARBA00005417"/>
    </source>
</evidence>
<feature type="transmembrane region" description="Helical" evidence="13">
    <location>
        <begin position="248"/>
        <end position="265"/>
    </location>
</feature>
<dbReference type="PANTHER" id="PTHR43394">
    <property type="entry name" value="ATP-DEPENDENT PERMEASE MDL1, MITOCHONDRIAL"/>
    <property type="match status" value="1"/>
</dbReference>
<evidence type="ECO:0000256" key="5">
    <source>
        <dbReference type="ARBA" id="ARBA00022519"/>
    </source>
</evidence>
<evidence type="ECO:0000256" key="8">
    <source>
        <dbReference type="ARBA" id="ARBA00022741"/>
    </source>
</evidence>
<dbReference type="PROSITE" id="PS00211">
    <property type="entry name" value="ABC_TRANSPORTER_1"/>
    <property type="match status" value="1"/>
</dbReference>
<evidence type="ECO:0000256" key="7">
    <source>
        <dbReference type="ARBA" id="ARBA00022692"/>
    </source>
</evidence>
<organism evidence="16 17">
    <name type="scientific">Aquibium carbonis</name>
    <dbReference type="NCBI Taxonomy" id="2495581"/>
    <lineage>
        <taxon>Bacteria</taxon>
        <taxon>Pseudomonadati</taxon>
        <taxon>Pseudomonadota</taxon>
        <taxon>Alphaproteobacteria</taxon>
        <taxon>Hyphomicrobiales</taxon>
        <taxon>Phyllobacteriaceae</taxon>
        <taxon>Aquibium</taxon>
    </lineage>
</organism>
<dbReference type="Gene3D" id="1.20.1560.10">
    <property type="entry name" value="ABC transporter type 1, transmembrane domain"/>
    <property type="match status" value="1"/>
</dbReference>
<evidence type="ECO:0000313" key="16">
    <source>
        <dbReference type="EMBL" id="RST87291.1"/>
    </source>
</evidence>
<dbReference type="CDD" id="cd18562">
    <property type="entry name" value="ABC_6TM_NdvA_beta-glucan_exporter_like"/>
    <property type="match status" value="1"/>
</dbReference>
<feature type="domain" description="ABC transmembrane type-1" evidence="15">
    <location>
        <begin position="22"/>
        <end position="301"/>
    </location>
</feature>
<dbReference type="Pfam" id="PF00664">
    <property type="entry name" value="ABC_membrane"/>
    <property type="match status" value="1"/>
</dbReference>
<dbReference type="PROSITE" id="PS50929">
    <property type="entry name" value="ABC_TM1F"/>
    <property type="match status" value="1"/>
</dbReference>
<evidence type="ECO:0000256" key="4">
    <source>
        <dbReference type="ARBA" id="ARBA00022475"/>
    </source>
</evidence>
<dbReference type="GO" id="GO:0015421">
    <property type="term" value="F:ABC-type oligopeptide transporter activity"/>
    <property type="evidence" value="ECO:0007669"/>
    <property type="project" value="TreeGrafter"/>
</dbReference>
<dbReference type="Gene3D" id="3.40.50.300">
    <property type="entry name" value="P-loop containing nucleotide triphosphate hydrolases"/>
    <property type="match status" value="1"/>
</dbReference>
<keyword evidence="3" id="KW-0813">Transport</keyword>
<keyword evidence="5" id="KW-0997">Cell inner membrane</keyword>
<evidence type="ECO:0000256" key="13">
    <source>
        <dbReference type="SAM" id="Phobius"/>
    </source>
</evidence>
<feature type="transmembrane region" description="Helical" evidence="13">
    <location>
        <begin position="54"/>
        <end position="77"/>
    </location>
</feature>
<comment type="caution">
    <text evidence="16">The sequence shown here is derived from an EMBL/GenBank/DDBJ whole genome shotgun (WGS) entry which is preliminary data.</text>
</comment>
<dbReference type="PANTHER" id="PTHR43394:SF1">
    <property type="entry name" value="ATP-BINDING CASSETTE SUB-FAMILY B MEMBER 10, MITOCHONDRIAL"/>
    <property type="match status" value="1"/>
</dbReference>
<keyword evidence="8" id="KW-0547">Nucleotide-binding</keyword>
<dbReference type="InterPro" id="IPR003439">
    <property type="entry name" value="ABC_transporter-like_ATP-bd"/>
</dbReference>
<dbReference type="NCBIfam" id="NF010178">
    <property type="entry name" value="PRK13657.1"/>
    <property type="match status" value="1"/>
</dbReference>
<feature type="transmembrane region" description="Helical" evidence="13">
    <location>
        <begin position="21"/>
        <end position="42"/>
    </location>
</feature>
<dbReference type="InterPro" id="IPR011527">
    <property type="entry name" value="ABC1_TM_dom"/>
</dbReference>
<dbReference type="GO" id="GO:0005524">
    <property type="term" value="F:ATP binding"/>
    <property type="evidence" value="ECO:0007669"/>
    <property type="project" value="UniProtKB-KW"/>
</dbReference>
<dbReference type="InterPro" id="IPR005896">
    <property type="entry name" value="NdvA"/>
</dbReference>
<keyword evidence="6" id="KW-0762">Sugar transport</keyword>
<dbReference type="EMBL" id="RWKW01000021">
    <property type="protein sequence ID" value="RST87291.1"/>
    <property type="molecule type" value="Genomic_DNA"/>
</dbReference>
<feature type="domain" description="ABC transporter" evidence="14">
    <location>
        <begin position="335"/>
        <end position="569"/>
    </location>
</feature>
<name>A0A3S0GA97_9HYPH</name>
<evidence type="ECO:0000256" key="6">
    <source>
        <dbReference type="ARBA" id="ARBA00022597"/>
    </source>
</evidence>
<keyword evidence="12 13" id="KW-0472">Membrane</keyword>
<dbReference type="SUPFAM" id="SSF52540">
    <property type="entry name" value="P-loop containing nucleoside triphosphate hydrolases"/>
    <property type="match status" value="1"/>
</dbReference>
<proteinExistence type="inferred from homology"/>
<dbReference type="InterPro" id="IPR003593">
    <property type="entry name" value="AAA+_ATPase"/>
</dbReference>
<protein>
    <submittedName>
        <fullName evidence="16">Glucan ABC transporter ATP-binding protein/ permease</fullName>
    </submittedName>
</protein>
<dbReference type="FunFam" id="3.40.50.300:FF:000221">
    <property type="entry name" value="Multidrug ABC transporter ATP-binding protein"/>
    <property type="match status" value="1"/>
</dbReference>
<sequence>MSLIQIYWRTLRMLGAERGKVVLICTANVVLAAVSIIEPIAFGRIVDAVTSKEGVGQSVALWAGLGVFNIVAFVLVARSADRLAHRRRGVVMTEAYERLMSMPLAWHQERGTSVSQHTLLRALEAMFTLWLEFMRQHMATAVSLVLLVPTAFTMDRRMFTVLVVLAVLYVAINRMVMARTRMGQTSVERHYHRVFSHVSDSVGNVSVVQGYGRVAEEARLLREYTSALIAAQNPVLDWWALASALNRFAATLSMIAVILIGAVLVERGELRVGDLIAFTGFATLLIGRLDQVTAFFSQIFEARAKLEDFFRMEDAVDLRAEPAGAVDLPKVRGDVSFREVSYRFPGTGAGVAGVSFDVKAGQTVAIVGPTGSGKSTLIGLLQRVREPQAGAILIDGIDIATVTRASLRGQIATVYQDAGLFDRSIEANIRFGRAAASHEEVHEAACAAAAHDFIVQKTNGYETEAGERGNRLSGGERQRIAIARAVLKDAPILVLDEATSALDVETEEKVRQAIDRLRRDRTTFIIAHRLSTIRDADLIVFLENGRVAETGTYADLAARGGRFSALLAAGGMSADLDLSSYGEGQIAAE</sequence>
<dbReference type="GO" id="GO:0015441">
    <property type="term" value="F:ABC-type beta-glucan transporter activity"/>
    <property type="evidence" value="ECO:0007669"/>
    <property type="project" value="InterPro"/>
</dbReference>
<dbReference type="OrthoDB" id="9804259at2"/>
<keyword evidence="17" id="KW-1185">Reference proteome</keyword>
<dbReference type="AlphaFoldDB" id="A0A3S0GA97"/>
<dbReference type="SUPFAM" id="SSF90123">
    <property type="entry name" value="ABC transporter transmembrane region"/>
    <property type="match status" value="1"/>
</dbReference>
<evidence type="ECO:0000256" key="1">
    <source>
        <dbReference type="ARBA" id="ARBA00004651"/>
    </source>
</evidence>
<evidence type="ECO:0000313" key="17">
    <source>
        <dbReference type="Proteomes" id="UP000278398"/>
    </source>
</evidence>
<evidence type="ECO:0000259" key="14">
    <source>
        <dbReference type="PROSITE" id="PS50893"/>
    </source>
</evidence>